<dbReference type="InterPro" id="IPR017853">
    <property type="entry name" value="GH"/>
</dbReference>
<comment type="caution">
    <text evidence="6">The sequence shown here is derived from an EMBL/GenBank/DDBJ whole genome shotgun (WGS) entry which is preliminary data.</text>
</comment>
<reference evidence="6" key="1">
    <citation type="submission" date="2022-06" db="EMBL/GenBank/DDBJ databases">
        <title>Aeoliella straminimaris, a novel planctomycete from sediments.</title>
        <authorList>
            <person name="Vitorino I.R."/>
            <person name="Lage O.M."/>
        </authorList>
    </citation>
    <scope>NUCLEOTIDE SEQUENCE</scope>
    <source>
        <strain evidence="6">ICT_H6.2</strain>
    </source>
</reference>
<dbReference type="InterPro" id="IPR051913">
    <property type="entry name" value="GH2_Domain-Containing"/>
</dbReference>
<dbReference type="InterPro" id="IPR013783">
    <property type="entry name" value="Ig-like_fold"/>
</dbReference>
<dbReference type="InterPro" id="IPR032311">
    <property type="entry name" value="DUF4982"/>
</dbReference>
<dbReference type="PANTHER" id="PTHR42732:SF1">
    <property type="entry name" value="BETA-MANNOSIDASE"/>
    <property type="match status" value="1"/>
</dbReference>
<dbReference type="SUPFAM" id="SSF49785">
    <property type="entry name" value="Galactose-binding domain-like"/>
    <property type="match status" value="2"/>
</dbReference>
<accession>A0A9X2JFT5</accession>
<dbReference type="InterPro" id="IPR006101">
    <property type="entry name" value="Glyco_hydro_2"/>
</dbReference>
<dbReference type="SUPFAM" id="SSF51445">
    <property type="entry name" value="(Trans)glycosidases"/>
    <property type="match status" value="1"/>
</dbReference>
<evidence type="ECO:0000256" key="1">
    <source>
        <dbReference type="ARBA" id="ARBA00007401"/>
    </source>
</evidence>
<evidence type="ECO:0000259" key="5">
    <source>
        <dbReference type="PROSITE" id="PS50022"/>
    </source>
</evidence>
<proteinExistence type="inferred from homology"/>
<keyword evidence="3" id="KW-0326">Glycosidase</keyword>
<dbReference type="Pfam" id="PF02836">
    <property type="entry name" value="Glyco_hydro_2_C"/>
    <property type="match status" value="1"/>
</dbReference>
<keyword evidence="2" id="KW-0378">Hydrolase</keyword>
<dbReference type="Proteomes" id="UP001155241">
    <property type="component" value="Unassembled WGS sequence"/>
</dbReference>
<evidence type="ECO:0000313" key="6">
    <source>
        <dbReference type="EMBL" id="MCO6044036.1"/>
    </source>
</evidence>
<dbReference type="RefSeq" id="WP_252852150.1">
    <property type="nucleotide sequence ID" value="NZ_JAMXLR010000029.1"/>
</dbReference>
<dbReference type="AlphaFoldDB" id="A0A9X2JFT5"/>
<comment type="similarity">
    <text evidence="1">Belongs to the glycosyl hydrolase 2 family.</text>
</comment>
<protein>
    <submittedName>
        <fullName evidence="6">DUF4982 domain-containing protein</fullName>
    </submittedName>
</protein>
<evidence type="ECO:0000256" key="3">
    <source>
        <dbReference type="ARBA" id="ARBA00023295"/>
    </source>
</evidence>
<organism evidence="6 7">
    <name type="scientific">Aeoliella straminimaris</name>
    <dbReference type="NCBI Taxonomy" id="2954799"/>
    <lineage>
        <taxon>Bacteria</taxon>
        <taxon>Pseudomonadati</taxon>
        <taxon>Planctomycetota</taxon>
        <taxon>Planctomycetia</taxon>
        <taxon>Pirellulales</taxon>
        <taxon>Lacipirellulaceae</taxon>
        <taxon>Aeoliella</taxon>
    </lineage>
</organism>
<dbReference type="Pfam" id="PF00703">
    <property type="entry name" value="Glyco_hydro_2"/>
    <property type="match status" value="1"/>
</dbReference>
<sequence>MQGAVRDFNHDWKFAKGEQPDVARDLQFDDSTWESVRIPHDWAISGPFDESASGSTGKLPWTGVGWYRKKFTVEAGSDRRVYLDFDGVMAFPKVYINGELAGQWDYGYMSFRVDATPHIRFGEENVVAVEVDTRRHGSRWYPGAGIYRKVRMTIANPLHIAHWGTFVTTPSVSDWRATVRVRSTVDNHSSSDRELDVAVTIRDPEGNVVATGEKRGIAPAEGTVEVDQQMFVDAPARWDLEHPNLYTAETIVRSSGEVVDGETVTFGIRTFSFDPDRGFFLNGERVQLKGVNLHHDLGALGAAFNQRAMERQLQIMQEMGVNAVRTSHNAPAPEVLELCDRMGIFVWDECFDKWNATADNLAGPENVLPMAVRQLDNFVRRDRNHPCVFIWSVGNEIGTSVDERGDGMSFGRLEGMRTCIRQLDDTRPVGIGCHTPNTVRYPVYDPLDLTGWNYGRRYARYREAYPNNPILYSESASTVSTRGHYAFPLANNKTDYPGGTGHVSSYDLSATSWSDIPDCEFQLMEDDRFVGGEFVWTGFDYLGEPTPNRRDARSSYFGIVDLAGIPKDRYHLYRSHWRPNAKTIHILPHWNWPDRIGKKTPVFVYTNGDSAELFLNGRSLGRRTKGVVPPKPTNLAAAKPTMTSDGASAEAAVDGDDDTAWRHTDSGGTPWVQVDLQEVQPVEQIDLALGDSVGDAGYAIRVSRDGTDWSTIANIEPRTAGSRGWGRRAGGPRATYDLTDQNVQARFVRVEFTDLSDKSTADVKELKIYSARYEPEYYDVTYKYRLRWNDVIYEPGELKVVAYKDGAKIGESVMRTAGPPTSLRLTPDRTELLPTGEDLSFILVEAVDAEGNVAPLANDILTFQVSGGGELAAVSNGDQLSLDSFQDNRHPLFNGKAMLIVRSKQGEVSPIQVTVRAEGMEPATLSITVSQ</sequence>
<evidence type="ECO:0000313" key="7">
    <source>
        <dbReference type="Proteomes" id="UP001155241"/>
    </source>
</evidence>
<dbReference type="PROSITE" id="PS50022">
    <property type="entry name" value="FA58C_3"/>
    <property type="match status" value="1"/>
</dbReference>
<dbReference type="InterPro" id="IPR054593">
    <property type="entry name" value="Beta-mannosidase-like_N2"/>
</dbReference>
<dbReference type="Gene3D" id="3.20.20.80">
    <property type="entry name" value="Glycosidases"/>
    <property type="match status" value="1"/>
</dbReference>
<dbReference type="InterPro" id="IPR008979">
    <property type="entry name" value="Galactose-bd-like_sf"/>
</dbReference>
<dbReference type="InterPro" id="IPR023232">
    <property type="entry name" value="Glyco_hydro_2_AS"/>
</dbReference>
<dbReference type="EMBL" id="JAMXLR010000029">
    <property type="protein sequence ID" value="MCO6044036.1"/>
    <property type="molecule type" value="Genomic_DNA"/>
</dbReference>
<dbReference type="PROSITE" id="PS00608">
    <property type="entry name" value="GLYCOSYL_HYDROL_F2_2"/>
    <property type="match status" value="1"/>
</dbReference>
<name>A0A9X2JFT5_9BACT</name>
<dbReference type="Pfam" id="PF18565">
    <property type="entry name" value="Glyco_hydro2_C5"/>
    <property type="match status" value="1"/>
</dbReference>
<feature type="region of interest" description="Disordered" evidence="4">
    <location>
        <begin position="625"/>
        <end position="651"/>
    </location>
</feature>
<dbReference type="InterPro" id="IPR040605">
    <property type="entry name" value="Glyco_hydro2_dom5"/>
</dbReference>
<dbReference type="SUPFAM" id="SSF49303">
    <property type="entry name" value="beta-Galactosidase/glucuronidase domain"/>
    <property type="match status" value="1"/>
</dbReference>
<dbReference type="InterPro" id="IPR006102">
    <property type="entry name" value="Ig-like_GH2"/>
</dbReference>
<dbReference type="InterPro" id="IPR006103">
    <property type="entry name" value="Glyco_hydro_2_cat"/>
</dbReference>
<dbReference type="PANTHER" id="PTHR42732">
    <property type="entry name" value="BETA-GALACTOSIDASE"/>
    <property type="match status" value="1"/>
</dbReference>
<dbReference type="Pfam" id="PF00754">
    <property type="entry name" value="F5_F8_type_C"/>
    <property type="match status" value="1"/>
</dbReference>
<gene>
    <name evidence="6" type="ORF">NG895_08955</name>
</gene>
<dbReference type="GO" id="GO:0005975">
    <property type="term" value="P:carbohydrate metabolic process"/>
    <property type="evidence" value="ECO:0007669"/>
    <property type="project" value="InterPro"/>
</dbReference>
<dbReference type="Pfam" id="PF22666">
    <property type="entry name" value="Glyco_hydro_2_N2"/>
    <property type="match status" value="1"/>
</dbReference>
<keyword evidence="7" id="KW-1185">Reference proteome</keyword>
<evidence type="ECO:0000256" key="2">
    <source>
        <dbReference type="ARBA" id="ARBA00022801"/>
    </source>
</evidence>
<dbReference type="InterPro" id="IPR036156">
    <property type="entry name" value="Beta-gal/glucu_dom_sf"/>
</dbReference>
<feature type="domain" description="F5/8 type C" evidence="5">
    <location>
        <begin position="615"/>
        <end position="771"/>
    </location>
</feature>
<evidence type="ECO:0000256" key="4">
    <source>
        <dbReference type="SAM" id="MobiDB-lite"/>
    </source>
</evidence>
<dbReference type="Gene3D" id="2.60.40.10">
    <property type="entry name" value="Immunoglobulins"/>
    <property type="match status" value="4"/>
</dbReference>
<dbReference type="PRINTS" id="PR00132">
    <property type="entry name" value="GLHYDRLASE2"/>
</dbReference>
<dbReference type="Gene3D" id="2.60.120.260">
    <property type="entry name" value="Galactose-binding domain-like"/>
    <property type="match status" value="1"/>
</dbReference>
<dbReference type="GO" id="GO:0004553">
    <property type="term" value="F:hydrolase activity, hydrolyzing O-glycosyl compounds"/>
    <property type="evidence" value="ECO:0007669"/>
    <property type="project" value="InterPro"/>
</dbReference>
<dbReference type="Pfam" id="PF16355">
    <property type="entry name" value="DUF4982"/>
    <property type="match status" value="2"/>
</dbReference>
<dbReference type="InterPro" id="IPR000421">
    <property type="entry name" value="FA58C"/>
</dbReference>